<dbReference type="Pfam" id="PF00512">
    <property type="entry name" value="HisKA"/>
    <property type="match status" value="1"/>
</dbReference>
<feature type="domain" description="PAS" evidence="9">
    <location>
        <begin position="868"/>
        <end position="938"/>
    </location>
</feature>
<dbReference type="PROSITE" id="PS50113">
    <property type="entry name" value="PAC"/>
    <property type="match status" value="5"/>
</dbReference>
<dbReference type="SMART" id="SM00091">
    <property type="entry name" value="PAS"/>
    <property type="match status" value="7"/>
</dbReference>
<keyword evidence="4 11" id="KW-0808">Transferase</keyword>
<dbReference type="SMART" id="SM00086">
    <property type="entry name" value="PAC"/>
    <property type="match status" value="6"/>
</dbReference>
<dbReference type="Pfam" id="PF00989">
    <property type="entry name" value="PAS"/>
    <property type="match status" value="2"/>
</dbReference>
<evidence type="ECO:0000256" key="4">
    <source>
        <dbReference type="ARBA" id="ARBA00022679"/>
    </source>
</evidence>
<gene>
    <name evidence="11" type="primary">arcB_2</name>
    <name evidence="11" type="ORF">L21SP3_02075</name>
</gene>
<evidence type="ECO:0000256" key="1">
    <source>
        <dbReference type="ARBA" id="ARBA00000085"/>
    </source>
</evidence>
<feature type="domain" description="Response regulatory" evidence="8">
    <location>
        <begin position="1500"/>
        <end position="1614"/>
    </location>
</feature>
<feature type="domain" description="PAC" evidence="10">
    <location>
        <begin position="818"/>
        <end position="867"/>
    </location>
</feature>
<feature type="domain" description="Histidine kinase" evidence="7">
    <location>
        <begin position="1258"/>
        <end position="1480"/>
    </location>
</feature>
<dbReference type="Pfam" id="PF08448">
    <property type="entry name" value="PAS_4"/>
    <property type="match status" value="1"/>
</dbReference>
<feature type="domain" description="PAC" evidence="10">
    <location>
        <begin position="685"/>
        <end position="743"/>
    </location>
</feature>
<feature type="domain" description="PAC" evidence="10">
    <location>
        <begin position="1"/>
        <end position="30"/>
    </location>
</feature>
<dbReference type="SUPFAM" id="SSF47384">
    <property type="entry name" value="Homodimeric domain of signal transducing histidine kinase"/>
    <property type="match status" value="1"/>
</dbReference>
<organism evidence="11 12">
    <name type="scientific">Sedimentisphaera cyanobacteriorum</name>
    <dbReference type="NCBI Taxonomy" id="1940790"/>
    <lineage>
        <taxon>Bacteria</taxon>
        <taxon>Pseudomonadati</taxon>
        <taxon>Planctomycetota</taxon>
        <taxon>Phycisphaerae</taxon>
        <taxon>Sedimentisphaerales</taxon>
        <taxon>Sedimentisphaeraceae</taxon>
        <taxon>Sedimentisphaera</taxon>
    </lineage>
</organism>
<dbReference type="Gene3D" id="3.30.565.10">
    <property type="entry name" value="Histidine kinase-like ATPase, C-terminal domain"/>
    <property type="match status" value="1"/>
</dbReference>
<dbReference type="Pfam" id="PF13426">
    <property type="entry name" value="PAS_9"/>
    <property type="match status" value="1"/>
</dbReference>
<sequence>MFDDDGRFLRRFGAIQDVTEQKFEIERLRQREKRLEKAHNLSLTGYWSYDASKDEMVWSEQLYSILEVDKSIKPSQSFFINLIHPEDQKQYSRLFENSLNLGGLDSFDCNFRILLKDGRIKWLEGFTEVIRGEKGEAIFLNGYLRDVSSLKLQREVFDTSSSVGDVGVFDLNLSSGKLKANKQWFVNNGLEYRAEEQDISIILEKLHPEDRKKINKILADCAAGKTKQFSADLRVNISPERYKWTKVSAQVKDYLPASNIIRLVGVVLDINEIKKAETASRINEDKFKSMFDNAPLPYQSLNEEGRFIEVNPAWLEHLGYSKKDVVGRWFGDFVTENYKDAFKEKFKEFQNCGEIDNVIFEMIKADGNLITVSFQGRFPYDLEGNPVKSHCVFRDITEELESIKTIRLLSKFPSENPNPVLRMSEIGELYYTNKAGEEFVEINENNRKLKKEFKDQVLIECCISSTGVFNYKLGKKTYRISYTKISPDNYINIYASDISKEIEARKRIDDLSKFPEENPNPVLRISPEGGVLYSNEAAKKFTKFEDRKEVLIGAMKDKAAYISPKTEVGKFETANNGRIYNFWYSFIDPPGYINLYGTDITDRKSAELEKQKQAENLRITLNSIGDAVIAADTQGIITLMNPNAEKLLGIDFSKAEGRPVSEILNIKSASTGKKAPNPVKEVLKTGREFELSNDTVLTSADQNEYQIADSAAPIKDDKGNITGVVLVFRDITEQYKNRKRIEESEKELKRAQEIGEIGSWKFNMNTSEVTASAQTCKIYGLDPEKNYTIPDVQKIPLKKYRKQLDEAIEKLISGEKKYDEIFKIKRPSDGKIRWIHPVAEYNKDENVIRGTLQDITESKEASDKLAQSEAKLRSYIDNAPFGVFVADSKGRYIEVNPCACRLTGYSREELTKMSIPDMLTPESKKLGEQHFKQLVQMGLSYGETEHFHKNGERRWWSVSAVKLSEDRFLGFTEDITEKKKTLLQLEQSEENLRITLDSIGDAVISTDLQGRIVLFNPVAEKLTGFSLKEAQGRDIFEVFNIFKGGTNEPAENPVEKVLEKGIIVGLANHTVLTSKDGSEYQIADSGAPIRNSKGKMTGVVLVFRDVTKEYEYQRKIRENEERFNKVLHTIPDMVSIHDRDMNIVFSNWNGFAAVAEEKRFTGTKCYKTYRGYDDICPDCKAGEVLNAGKQIHREAQLPDGRWFDIRVMPIAPDGEKKCQYFVEWVRDITELKNYQQSLEIAAEEAEKANMAKSRFLANMSHEIRTPLNAIIGYGNIVRQSNLDPVVLKHVESMNIAGKSLLALVNDVLDLSRIDAGKFTVSNKPLDIGSLMNELEAIFEHKITSKGLKFNLSKELTVNGILIDGTRLRQILVNLLGNAAKFTEKGHIDLKAGVYRSSEKSDLYDLEFAVSDTGAGIKKEDQKKIFESFEQIDGGPTKKHQGSGLGLSISAKLAELIGGELSVESEIGKGSTFRLHLPKRKYAEIDSYDDRLENVVFSPCKAVAVEDDEDNLKVLCELLKLLNLEAVPFDSGRSAVEYFEKNSAPIVLCDLRMPGLAGDETVKQIKQTKLGAKARFIAVTADIFEKQHYDISLFDDVLHKPVSKADLVRVIKKYVDSAISKKTATTKNKGTGEKLNKNIKLSKKDAEKYKEQIYPLVEEASSAGLAMKPITELTGTISIFAEENKNEELKVLAQKLDFAAKSFDINQIDECFSILKELGR</sequence>
<reference evidence="12" key="1">
    <citation type="submission" date="2017-02" db="EMBL/GenBank/DDBJ databases">
        <title>Comparative genomics and description of representatives of a novel lineage of planctomycetes thriving in anoxic sediments.</title>
        <authorList>
            <person name="Spring S."/>
            <person name="Bunk B."/>
            <person name="Sproer C."/>
            <person name="Klenk H.-P."/>
        </authorList>
    </citation>
    <scope>NUCLEOTIDE SEQUENCE [LARGE SCALE GENOMIC DNA]</scope>
    <source>
        <strain evidence="12">L21-RPul-D3</strain>
    </source>
</reference>
<dbReference type="Pfam" id="PF02518">
    <property type="entry name" value="HATPase_c"/>
    <property type="match status" value="1"/>
</dbReference>
<dbReference type="SUPFAM" id="SSF55785">
    <property type="entry name" value="PYP-like sensor domain (PAS domain)"/>
    <property type="match status" value="8"/>
</dbReference>
<dbReference type="Gene3D" id="2.10.70.100">
    <property type="match status" value="1"/>
</dbReference>
<dbReference type="PROSITE" id="PS50110">
    <property type="entry name" value="RESPONSE_REGULATORY"/>
    <property type="match status" value="1"/>
</dbReference>
<dbReference type="FunFam" id="3.30.565.10:FF:000010">
    <property type="entry name" value="Sensor histidine kinase RcsC"/>
    <property type="match status" value="1"/>
</dbReference>
<dbReference type="GO" id="GO:0000155">
    <property type="term" value="F:phosphorelay sensor kinase activity"/>
    <property type="evidence" value="ECO:0007669"/>
    <property type="project" value="InterPro"/>
</dbReference>
<keyword evidence="12" id="KW-1185">Reference proteome</keyword>
<dbReference type="EC" id="2.7.13.3" evidence="2"/>
<proteinExistence type="predicted"/>
<dbReference type="PANTHER" id="PTHR43304">
    <property type="entry name" value="PHYTOCHROME-LIKE PROTEIN CPH1"/>
    <property type="match status" value="1"/>
</dbReference>
<dbReference type="InterPro" id="IPR001789">
    <property type="entry name" value="Sig_transdc_resp-reg_receiver"/>
</dbReference>
<feature type="domain" description="PAC" evidence="10">
    <location>
        <begin position="1066"/>
        <end position="1118"/>
    </location>
</feature>
<dbReference type="PROSITE" id="PS50109">
    <property type="entry name" value="HIS_KIN"/>
    <property type="match status" value="1"/>
</dbReference>
<dbReference type="EMBL" id="CP019633">
    <property type="protein sequence ID" value="AQQ10247.1"/>
    <property type="molecule type" value="Genomic_DNA"/>
</dbReference>
<evidence type="ECO:0000313" key="12">
    <source>
        <dbReference type="Proteomes" id="UP000188273"/>
    </source>
</evidence>
<dbReference type="RefSeq" id="WP_077541281.1">
    <property type="nucleotide sequence ID" value="NZ_CP019633.1"/>
</dbReference>
<dbReference type="InterPro" id="IPR004358">
    <property type="entry name" value="Sig_transdc_His_kin-like_C"/>
</dbReference>
<feature type="domain" description="PAS" evidence="9">
    <location>
        <begin position="613"/>
        <end position="686"/>
    </location>
</feature>
<dbReference type="PRINTS" id="PR00344">
    <property type="entry name" value="BCTRLSENSOR"/>
</dbReference>
<feature type="domain" description="PAS" evidence="9">
    <location>
        <begin position="988"/>
        <end position="1061"/>
    </location>
</feature>
<dbReference type="GO" id="GO:0006355">
    <property type="term" value="P:regulation of DNA-templated transcription"/>
    <property type="evidence" value="ECO:0007669"/>
    <property type="project" value="InterPro"/>
</dbReference>
<dbReference type="NCBIfam" id="TIGR00229">
    <property type="entry name" value="sensory_box"/>
    <property type="match status" value="4"/>
</dbReference>
<dbReference type="InterPro" id="IPR013656">
    <property type="entry name" value="PAS_4"/>
</dbReference>
<dbReference type="InterPro" id="IPR052162">
    <property type="entry name" value="Sensor_kinase/Photoreceptor"/>
</dbReference>
<dbReference type="CDD" id="cd00130">
    <property type="entry name" value="PAS"/>
    <property type="match status" value="5"/>
</dbReference>
<dbReference type="InterPro" id="IPR011006">
    <property type="entry name" value="CheY-like_superfamily"/>
</dbReference>
<evidence type="ECO:0000259" key="10">
    <source>
        <dbReference type="PROSITE" id="PS50113"/>
    </source>
</evidence>
<dbReference type="Pfam" id="PF08447">
    <property type="entry name" value="PAS_3"/>
    <property type="match status" value="2"/>
</dbReference>
<dbReference type="PANTHER" id="PTHR43304:SF1">
    <property type="entry name" value="PAC DOMAIN-CONTAINING PROTEIN"/>
    <property type="match status" value="1"/>
</dbReference>
<dbReference type="SMART" id="SM00388">
    <property type="entry name" value="HisKA"/>
    <property type="match status" value="1"/>
</dbReference>
<dbReference type="Gene3D" id="3.30.450.20">
    <property type="entry name" value="PAS domain"/>
    <property type="match status" value="8"/>
</dbReference>
<dbReference type="CDD" id="cd00082">
    <property type="entry name" value="HisKA"/>
    <property type="match status" value="1"/>
</dbReference>
<evidence type="ECO:0000256" key="2">
    <source>
        <dbReference type="ARBA" id="ARBA00012438"/>
    </source>
</evidence>
<dbReference type="PROSITE" id="PS50112">
    <property type="entry name" value="PAS"/>
    <property type="match status" value="4"/>
</dbReference>
<keyword evidence="5" id="KW-0418">Kinase</keyword>
<evidence type="ECO:0000256" key="5">
    <source>
        <dbReference type="ARBA" id="ARBA00022777"/>
    </source>
</evidence>
<accession>A0A1Q2HS16</accession>
<dbReference type="SMART" id="SM00448">
    <property type="entry name" value="REC"/>
    <property type="match status" value="1"/>
</dbReference>
<dbReference type="InterPro" id="IPR036890">
    <property type="entry name" value="HATPase_C_sf"/>
</dbReference>
<evidence type="ECO:0000256" key="3">
    <source>
        <dbReference type="ARBA" id="ARBA00022553"/>
    </source>
</evidence>
<evidence type="ECO:0000259" key="7">
    <source>
        <dbReference type="PROSITE" id="PS50109"/>
    </source>
</evidence>
<evidence type="ECO:0000259" key="9">
    <source>
        <dbReference type="PROSITE" id="PS50112"/>
    </source>
</evidence>
<dbReference type="STRING" id="1940790.L21SP3_02075"/>
<dbReference type="InterPro" id="IPR013767">
    <property type="entry name" value="PAS_fold"/>
</dbReference>
<dbReference type="InterPro" id="IPR036097">
    <property type="entry name" value="HisK_dim/P_sf"/>
</dbReference>
<dbReference type="CDD" id="cd17546">
    <property type="entry name" value="REC_hyHK_CKI1_RcsC-like"/>
    <property type="match status" value="1"/>
</dbReference>
<evidence type="ECO:0000313" key="11">
    <source>
        <dbReference type="EMBL" id="AQQ10247.1"/>
    </source>
</evidence>
<comment type="catalytic activity">
    <reaction evidence="1">
        <text>ATP + protein L-histidine = ADP + protein N-phospho-L-histidine.</text>
        <dbReference type="EC" id="2.7.13.3"/>
    </reaction>
</comment>
<dbReference type="SMART" id="SM00387">
    <property type="entry name" value="HATPase_c"/>
    <property type="match status" value="1"/>
</dbReference>
<dbReference type="InterPro" id="IPR000014">
    <property type="entry name" value="PAS"/>
</dbReference>
<dbReference type="Pfam" id="PF00072">
    <property type="entry name" value="Response_reg"/>
    <property type="match status" value="1"/>
</dbReference>
<feature type="modified residue" description="4-aspartylphosphate" evidence="6">
    <location>
        <position position="1549"/>
    </location>
</feature>
<dbReference type="InterPro" id="IPR000700">
    <property type="entry name" value="PAS-assoc_C"/>
</dbReference>
<protein>
    <recommendedName>
        <fullName evidence="2">histidine kinase</fullName>
        <ecNumber evidence="2">2.7.13.3</ecNumber>
    </recommendedName>
</protein>
<dbReference type="InterPro" id="IPR035965">
    <property type="entry name" value="PAS-like_dom_sf"/>
</dbReference>
<dbReference type="InterPro" id="IPR013655">
    <property type="entry name" value="PAS_fold_3"/>
</dbReference>
<dbReference type="Proteomes" id="UP000188273">
    <property type="component" value="Chromosome"/>
</dbReference>
<evidence type="ECO:0000259" key="8">
    <source>
        <dbReference type="PROSITE" id="PS50110"/>
    </source>
</evidence>
<dbReference type="Gene3D" id="3.40.50.2300">
    <property type="match status" value="1"/>
</dbReference>
<dbReference type="InterPro" id="IPR003661">
    <property type="entry name" value="HisK_dim/P_dom"/>
</dbReference>
<dbReference type="SUPFAM" id="SSF55874">
    <property type="entry name" value="ATPase domain of HSP90 chaperone/DNA topoisomerase II/histidine kinase"/>
    <property type="match status" value="1"/>
</dbReference>
<name>A0A1Q2HS16_9BACT</name>
<dbReference type="KEGG" id="pbu:L21SP3_02075"/>
<dbReference type="CDD" id="cd16922">
    <property type="entry name" value="HATPase_EvgS-ArcB-TorS-like"/>
    <property type="match status" value="1"/>
</dbReference>
<dbReference type="SUPFAM" id="SSF52172">
    <property type="entry name" value="CheY-like"/>
    <property type="match status" value="1"/>
</dbReference>
<feature type="domain" description="PAC" evidence="10">
    <location>
        <begin position="107"/>
        <end position="159"/>
    </location>
</feature>
<dbReference type="InterPro" id="IPR003594">
    <property type="entry name" value="HATPase_dom"/>
</dbReference>
<dbReference type="InterPro" id="IPR005467">
    <property type="entry name" value="His_kinase_dom"/>
</dbReference>
<evidence type="ECO:0000256" key="6">
    <source>
        <dbReference type="PROSITE-ProRule" id="PRU00169"/>
    </source>
</evidence>
<dbReference type="OrthoDB" id="9762493at2"/>
<keyword evidence="3 6" id="KW-0597">Phosphoprotein</keyword>
<feature type="domain" description="PAS" evidence="9">
    <location>
        <begin position="283"/>
        <end position="353"/>
    </location>
</feature>
<dbReference type="InterPro" id="IPR001610">
    <property type="entry name" value="PAC"/>
</dbReference>
<dbReference type="Gene3D" id="1.10.287.130">
    <property type="match status" value="1"/>
</dbReference>